<protein>
    <recommendedName>
        <fullName evidence="7">DNA topoisomerase 4 subunit A</fullName>
        <ecNumber evidence="7">5.6.2.2</ecNumber>
    </recommendedName>
    <alternativeName>
        <fullName evidence="7">Topoisomerase IV subunit A</fullName>
    </alternativeName>
</protein>
<comment type="similarity">
    <text evidence="7">Belongs to the type II topoisomerase GyrA/ParC subunit family. ParC type 1 subfamily.</text>
</comment>
<feature type="region of interest" description="Disordered" evidence="9">
    <location>
        <begin position="11"/>
        <end position="40"/>
    </location>
</feature>
<evidence type="ECO:0000256" key="4">
    <source>
        <dbReference type="ARBA" id="ARBA00023125"/>
    </source>
</evidence>
<proteinExistence type="inferred from homology"/>
<dbReference type="EMBL" id="AP018738">
    <property type="protein sequence ID" value="BBE51356.1"/>
    <property type="molecule type" value="Genomic_DNA"/>
</dbReference>
<evidence type="ECO:0000256" key="9">
    <source>
        <dbReference type="SAM" id="MobiDB-lite"/>
    </source>
</evidence>
<dbReference type="PROSITE" id="PS52040">
    <property type="entry name" value="TOPO_IIA"/>
    <property type="match status" value="1"/>
</dbReference>
<dbReference type="SMART" id="SM00434">
    <property type="entry name" value="TOP4c"/>
    <property type="match status" value="1"/>
</dbReference>
<feature type="site" description="Interaction with DNA" evidence="7">
    <location>
        <position position="86"/>
    </location>
</feature>
<dbReference type="InterPro" id="IPR005742">
    <property type="entry name" value="TopoIV_A_Gneg"/>
</dbReference>
<dbReference type="KEGG" id="fam:OYT1_ch1828"/>
<dbReference type="GO" id="GO:0009330">
    <property type="term" value="C:DNA topoisomerase type II (double strand cut, ATP-hydrolyzing) complex"/>
    <property type="evidence" value="ECO:0007669"/>
    <property type="project" value="TreeGrafter"/>
</dbReference>
<dbReference type="GO" id="GO:0003677">
    <property type="term" value="F:DNA binding"/>
    <property type="evidence" value="ECO:0007669"/>
    <property type="project" value="UniProtKB-UniRule"/>
</dbReference>
<comment type="catalytic activity">
    <reaction evidence="1 7 8">
        <text>ATP-dependent breakage, passage and rejoining of double-stranded DNA.</text>
        <dbReference type="EC" id="5.6.2.2"/>
    </reaction>
</comment>
<evidence type="ECO:0000313" key="11">
    <source>
        <dbReference type="EMBL" id="BBE51356.1"/>
    </source>
</evidence>
<dbReference type="AlphaFoldDB" id="A0A2Z6GCV2"/>
<dbReference type="PANTHER" id="PTHR43493:SF1">
    <property type="entry name" value="DNA TOPOISOMERASE 4 SUBUNIT A"/>
    <property type="match status" value="1"/>
</dbReference>
<dbReference type="CDD" id="cd00187">
    <property type="entry name" value="TOP4c"/>
    <property type="match status" value="1"/>
</dbReference>
<dbReference type="RefSeq" id="WP_084611931.1">
    <property type="nucleotide sequence ID" value="NZ_AP018738.1"/>
</dbReference>
<dbReference type="SUPFAM" id="SSF101904">
    <property type="entry name" value="GyrA/ParC C-terminal domain-like"/>
    <property type="match status" value="1"/>
</dbReference>
<evidence type="ECO:0000256" key="1">
    <source>
        <dbReference type="ARBA" id="ARBA00000185"/>
    </source>
</evidence>
<comment type="subcellular location">
    <subcellularLocation>
        <location evidence="7">Cell membrane</location>
        <topology evidence="7">Peripheral membrane protein</topology>
    </subcellularLocation>
</comment>
<evidence type="ECO:0000256" key="6">
    <source>
        <dbReference type="ARBA" id="ARBA00023235"/>
    </source>
</evidence>
<gene>
    <name evidence="7" type="primary">parC</name>
    <name evidence="11" type="ORF">OYT1_ch1828</name>
</gene>
<dbReference type="NCBIfam" id="TIGR01062">
    <property type="entry name" value="parC_Gneg"/>
    <property type="match status" value="1"/>
</dbReference>
<dbReference type="PANTHER" id="PTHR43493">
    <property type="entry name" value="DNA GYRASE/TOPOISOMERASE SUBUNIT A"/>
    <property type="match status" value="1"/>
</dbReference>
<keyword evidence="5 7" id="KW-0472">Membrane</keyword>
<dbReference type="Pfam" id="PF00521">
    <property type="entry name" value="DNA_topoisoIV"/>
    <property type="match status" value="1"/>
</dbReference>
<dbReference type="GO" id="GO:0005524">
    <property type="term" value="F:ATP binding"/>
    <property type="evidence" value="ECO:0007669"/>
    <property type="project" value="InterPro"/>
</dbReference>
<feature type="site" description="Interaction with DNA" evidence="7">
    <location>
        <position position="124"/>
    </location>
</feature>
<dbReference type="InterPro" id="IPR035516">
    <property type="entry name" value="Gyrase/topoIV_suA_C"/>
</dbReference>
<dbReference type="GO" id="GO:0003918">
    <property type="term" value="F:DNA topoisomerase type II (double strand cut, ATP-hydrolyzing) activity"/>
    <property type="evidence" value="ECO:0007669"/>
    <property type="project" value="UniProtKB-UniRule"/>
</dbReference>
<dbReference type="GO" id="GO:0006265">
    <property type="term" value="P:DNA topological change"/>
    <property type="evidence" value="ECO:0007669"/>
    <property type="project" value="UniProtKB-UniRule"/>
</dbReference>
<keyword evidence="3 7" id="KW-0799">Topoisomerase</keyword>
<keyword evidence="12" id="KW-1185">Reference proteome</keyword>
<dbReference type="Gene3D" id="3.90.199.10">
    <property type="entry name" value="Topoisomerase II, domain 5"/>
    <property type="match status" value="1"/>
</dbReference>
<evidence type="ECO:0000259" key="10">
    <source>
        <dbReference type="PROSITE" id="PS52040"/>
    </source>
</evidence>
<sequence>MSDIPQGQLFESDEIAPIEATPELIPEEIKPETTGGKGNVRQFSALPPLPEGDSVPLAMYAERAYLEYAVSVVKGRALPDVCDGQKPVQRRILYAMREMGLAHNSKHVKSARVVGEVLGKFHPHGDSSAYDAMVRLAQSFSMRYPLVDGQGNFGSRDGDNAAAMRYTETRLTPIADLLLAELDMGTVDMVPNYDGHFMEPSMLPARLPMVLLNGASGIAVGMATEIPSHNLREVGAAAALCVRKPDSSDEELLSSVLGPDLPGGGQIISSASDIRECYRSGRGSLKMRARWKVEELARGHWRVAVYELPHGTSAKKIMEEIEELTNPKIRANKKALSQEQVQNKQLLLSVLDRVVDESDKDNAVRLVFEPKSSRQTVDALMTVLLAHTSLECSLQINMVMIGIDGRPKQKPLAEIIREWAQFRLVTVRRRCEHRLAQVNDRIHILEGRMTVYLNLDEVIALIRESDDPKQALIARFELSERQAEDILEIRLRQLARMEGIKIERELAQLRDEGAELLRLLGSDAALRKRVAKEIDDAIKTHGDARRTLIEQAERVALTAQVVDEPVTVVISKKHWARTRQGHGVDLSAVSFKEGDGLLASFECRTTDYCIVIASNGRVCSIPVHQLPTGRGDGAPLATFIEIDTNTRIAQVICGSASQHLLLATSAGYGFTCTLGDMLGRNKAGKQFLSVESEKILPPVLFEPSERALVITVSNTGRLLVFPLAEVKTLAGGGKGVILMGQEEASELVAALVCEAREITVITLSRSVEKALRVSEKELPSYLSRRARMGKALPLKSTHKVIGLLAPIK</sequence>
<evidence type="ECO:0000313" key="12">
    <source>
        <dbReference type="Proteomes" id="UP000033070"/>
    </source>
</evidence>
<dbReference type="Gene3D" id="3.30.1360.40">
    <property type="match status" value="1"/>
</dbReference>
<comment type="function">
    <text evidence="7">Topoisomerase IV is essential for chromosome segregation. It relaxes supercoiled DNA. Performs the decatenation events required during the replication of a circular DNA molecule.</text>
</comment>
<dbReference type="STRING" id="1188319.OYT1_00820"/>
<dbReference type="FunFam" id="1.10.268.10:FF:000001">
    <property type="entry name" value="DNA gyrase subunit A"/>
    <property type="match status" value="1"/>
</dbReference>
<comment type="subunit">
    <text evidence="7">Heterotetramer composed of ParC and ParE.</text>
</comment>
<dbReference type="InterPro" id="IPR013758">
    <property type="entry name" value="Topo_IIA_A/C_ab"/>
</dbReference>
<dbReference type="InterPro" id="IPR013757">
    <property type="entry name" value="Topo_IIA_A_a_sf"/>
</dbReference>
<organism evidence="11 12">
    <name type="scientific">Ferriphaselus amnicola</name>
    <dbReference type="NCBI Taxonomy" id="1188319"/>
    <lineage>
        <taxon>Bacteria</taxon>
        <taxon>Pseudomonadati</taxon>
        <taxon>Pseudomonadota</taxon>
        <taxon>Betaproteobacteria</taxon>
        <taxon>Nitrosomonadales</taxon>
        <taxon>Gallionellaceae</taxon>
        <taxon>Ferriphaselus</taxon>
    </lineage>
</organism>
<reference evidence="11 12" key="1">
    <citation type="submission" date="2018-06" db="EMBL/GenBank/DDBJ databases">
        <title>OYT1 Genome Sequencing.</title>
        <authorList>
            <person name="Kato S."/>
            <person name="Itoh T."/>
            <person name="Ohkuma M."/>
        </authorList>
    </citation>
    <scope>NUCLEOTIDE SEQUENCE [LARGE SCALE GENOMIC DNA]</scope>
    <source>
        <strain evidence="11 12">OYT1</strain>
    </source>
</reference>
<dbReference type="EC" id="5.6.2.2" evidence="7"/>
<keyword evidence="4 7" id="KW-0238">DNA-binding</keyword>
<keyword evidence="6 7" id="KW-0413">Isomerase</keyword>
<feature type="domain" description="Topo IIA-type catalytic" evidence="10">
    <location>
        <begin position="78"/>
        <end position="562"/>
    </location>
</feature>
<dbReference type="GO" id="GO:0005694">
    <property type="term" value="C:chromosome"/>
    <property type="evidence" value="ECO:0007669"/>
    <property type="project" value="InterPro"/>
</dbReference>
<dbReference type="InterPro" id="IPR002205">
    <property type="entry name" value="Topo_IIA_dom_A"/>
</dbReference>
<dbReference type="InterPro" id="IPR013760">
    <property type="entry name" value="Topo_IIA-like_dom_sf"/>
</dbReference>
<keyword evidence="2 7" id="KW-1003">Cell membrane</keyword>
<dbReference type="GO" id="GO:0005737">
    <property type="term" value="C:cytoplasm"/>
    <property type="evidence" value="ECO:0007669"/>
    <property type="project" value="TreeGrafter"/>
</dbReference>
<dbReference type="GO" id="GO:0019897">
    <property type="term" value="C:extrinsic component of plasma membrane"/>
    <property type="evidence" value="ECO:0007669"/>
    <property type="project" value="UniProtKB-UniRule"/>
</dbReference>
<dbReference type="GO" id="GO:0007059">
    <property type="term" value="P:chromosome segregation"/>
    <property type="evidence" value="ECO:0007669"/>
    <property type="project" value="UniProtKB-UniRule"/>
</dbReference>
<feature type="site" description="Transition state stabilizer" evidence="7">
    <location>
        <position position="165"/>
    </location>
</feature>
<name>A0A2Z6GCV2_9PROT</name>
<dbReference type="Pfam" id="PF03989">
    <property type="entry name" value="DNA_gyraseA_C"/>
    <property type="match status" value="2"/>
</dbReference>
<dbReference type="NCBIfam" id="NF004044">
    <property type="entry name" value="PRK05561.1"/>
    <property type="match status" value="1"/>
</dbReference>
<feature type="site" description="Interaction with DNA" evidence="7">
    <location>
        <position position="122"/>
    </location>
</feature>
<evidence type="ECO:0000256" key="8">
    <source>
        <dbReference type="PROSITE-ProRule" id="PRU01384"/>
    </source>
</evidence>
<dbReference type="Gene3D" id="1.10.268.10">
    <property type="entry name" value="Topoisomerase, domain 3"/>
    <property type="match status" value="1"/>
</dbReference>
<dbReference type="InterPro" id="IPR050220">
    <property type="entry name" value="Type_II_DNA_Topoisomerases"/>
</dbReference>
<dbReference type="Gene3D" id="2.120.10.90">
    <property type="entry name" value="DNA gyrase/topoisomerase IV, subunit A, C-terminal"/>
    <property type="match status" value="1"/>
</dbReference>
<evidence type="ECO:0000256" key="2">
    <source>
        <dbReference type="ARBA" id="ARBA00022475"/>
    </source>
</evidence>
<accession>A0A2Z6GCV2</accession>
<dbReference type="OrthoDB" id="9806486at2"/>
<dbReference type="Proteomes" id="UP000033070">
    <property type="component" value="Chromosome"/>
</dbReference>
<dbReference type="InterPro" id="IPR006691">
    <property type="entry name" value="GyrA/parC_rep"/>
</dbReference>
<evidence type="ECO:0000256" key="7">
    <source>
        <dbReference type="HAMAP-Rule" id="MF_00936"/>
    </source>
</evidence>
<dbReference type="HAMAP" id="MF_00936">
    <property type="entry name" value="ParC_type1"/>
    <property type="match status" value="1"/>
</dbReference>
<feature type="active site" description="O-(5'-phospho-DNA)-tyrosine intermediate" evidence="7 8">
    <location>
        <position position="166"/>
    </location>
</feature>
<dbReference type="SUPFAM" id="SSF56719">
    <property type="entry name" value="Type II DNA topoisomerase"/>
    <property type="match status" value="1"/>
</dbReference>
<evidence type="ECO:0000256" key="3">
    <source>
        <dbReference type="ARBA" id="ARBA00023029"/>
    </source>
</evidence>
<evidence type="ECO:0000256" key="5">
    <source>
        <dbReference type="ARBA" id="ARBA00023136"/>
    </source>
</evidence>